<evidence type="ECO:0000256" key="1">
    <source>
        <dbReference type="SAM" id="SignalP"/>
    </source>
</evidence>
<proteinExistence type="predicted"/>
<dbReference type="Proteomes" id="UP000025227">
    <property type="component" value="Unplaced"/>
</dbReference>
<dbReference type="AlphaFoldDB" id="A0A7I4Z564"/>
<dbReference type="OrthoDB" id="5858496at2759"/>
<evidence type="ECO:0000313" key="3">
    <source>
        <dbReference type="WBParaSite" id="HCON_00185730-00001"/>
    </source>
</evidence>
<organism evidence="2 3">
    <name type="scientific">Haemonchus contortus</name>
    <name type="common">Barber pole worm</name>
    <dbReference type="NCBI Taxonomy" id="6289"/>
    <lineage>
        <taxon>Eukaryota</taxon>
        <taxon>Metazoa</taxon>
        <taxon>Ecdysozoa</taxon>
        <taxon>Nematoda</taxon>
        <taxon>Chromadorea</taxon>
        <taxon>Rhabditida</taxon>
        <taxon>Rhabditina</taxon>
        <taxon>Rhabditomorpha</taxon>
        <taxon>Strongyloidea</taxon>
        <taxon>Trichostrongylidae</taxon>
        <taxon>Haemonchus</taxon>
    </lineage>
</organism>
<evidence type="ECO:0000313" key="2">
    <source>
        <dbReference type="Proteomes" id="UP000025227"/>
    </source>
</evidence>
<feature type="signal peptide" evidence="1">
    <location>
        <begin position="1"/>
        <end position="25"/>
    </location>
</feature>
<keyword evidence="2" id="KW-1185">Reference proteome</keyword>
<sequence>HSIMHFTSEFLLVSSLLAIASVVHCINSFPWMADKGHSVHKRQWYKYDCKEVSFLPQCDDVNEGTYGENKCFKPYEIDIRNYRPLEGWHKVLNCKTSSPDDYAVLAANQNRGVVSYGLGKTSKVIKCDKGKWVAEVDDEEIEVSNAFCFVIPRINDDE</sequence>
<name>A0A7I4Z564_HAECO</name>
<protein>
    <submittedName>
        <fullName evidence="3">PRKCSH_1 domain-containing protein</fullName>
    </submittedName>
</protein>
<feature type="chain" id="PRO_5029523859" evidence="1">
    <location>
        <begin position="26"/>
        <end position="158"/>
    </location>
</feature>
<dbReference type="WBParaSite" id="HCON_00185730-00001">
    <property type="protein sequence ID" value="HCON_00185730-00001"/>
    <property type="gene ID" value="HCON_00185730"/>
</dbReference>
<accession>A0A7I4Z564</accession>
<keyword evidence="1" id="KW-0732">Signal</keyword>
<reference evidence="3" key="1">
    <citation type="submission" date="2020-12" db="UniProtKB">
        <authorList>
            <consortium name="WormBaseParasite"/>
        </authorList>
    </citation>
    <scope>IDENTIFICATION</scope>
    <source>
        <strain evidence="3">MHco3</strain>
    </source>
</reference>